<sequence length="904" mass="100360">MVSLMINGYECMVQEGTTILEAAQGAGAQIPTLCFLKEINEIGSCRLCVVEAEGEDHLLPACNTIVREGMKIQTESPRVVAARREVLDLLLSNHKRNCFFCSRNGACDLQKWCNYYGVEESRYIGSRKKIERPPKDSHPFLSYHPELCIHCQRCVSTCENATGRHAINLGKTGMFTVIDVPFGDDWKTTLCESCGNCAQACPTGALTEKRTKQYRPWEVRRVRTTCPHCATGCQMDLIVKDNRIVDVEGADGPSNHGLLCVKGRSGSFDFVHSPDRLRYPLIRNRETGQLERATWDEALDLVASRFMEIKKKYGTGSLAGFACSRSPNEDIYMVQKMVRTCFGNNNVDNCARVCHSASVSGLATTLGSGAMTNPIGDITHDVDCILLVGSNPEEAHPVVGMQIREAVQHGTKLIIVDPRKLGLSQYADIHLRIRPGTNIMFANGMMHVMIREGLVDQEFIRERTEGFEELKKIVSDYTPEKVAEVCGIDKDKLIEAARMYASAKKAPIIYCLGVTEHSSGTEGVMAMSNMAMLCGKLGKPGCGVNPLRGQNNVQGACDMGAMPDKYPGYQSVMDAAVRAKFEKAWGVPLNPDTGVFATDVFGAAIRKEIRGLYIYGEDPVVTDADTTHIIKALKSLDFFVLQELFLTETAQYADVILPGMSYAEKEGTFTNTERRVCRVRKAVDLTKDPSFDIRLDTDIIIDLMNRMGYPQKKMTSAQIMDEIASVTPSFAGISHQRLDETPDFLQWPCTGRDHPGTPIMHVGKFSRGLGWLYPTRYTPPAETPDRDYPFCLMTGRILYHYTTRAMTGRTPGLMEIEGSSFIEMNQKDADRMGIADGEKIRVSSRRGSITTSARVGTRVNEGETWMPFHFPDGNANWLTNAALDPKCRIPEYKVCAVRIEKISG</sequence>
<dbReference type="PROSITE" id="PS51669">
    <property type="entry name" value="4FE4S_MOW_BIS_MGD"/>
    <property type="match status" value="1"/>
</dbReference>
<dbReference type="CDD" id="cd02753">
    <property type="entry name" value="MopB_Formate-Dh-H"/>
    <property type="match status" value="1"/>
</dbReference>
<evidence type="ECO:0000256" key="14">
    <source>
        <dbReference type="ARBA" id="ARBA00023136"/>
    </source>
</evidence>
<dbReference type="NCBIfam" id="TIGR01591">
    <property type="entry name" value="Fdh-alpha"/>
    <property type="match status" value="1"/>
</dbReference>
<evidence type="ECO:0000256" key="7">
    <source>
        <dbReference type="ARBA" id="ARBA00022723"/>
    </source>
</evidence>
<dbReference type="PANTHER" id="PTHR43105:SF14">
    <property type="entry name" value="FORMATE DEHYDROGENASE H"/>
    <property type="match status" value="1"/>
</dbReference>
<dbReference type="InterPro" id="IPR036010">
    <property type="entry name" value="2Fe-2S_ferredoxin-like_sf"/>
</dbReference>
<feature type="domain" description="4Fe-4S ferredoxin-type" evidence="17">
    <location>
        <begin position="182"/>
        <end position="211"/>
    </location>
</feature>
<evidence type="ECO:0000256" key="1">
    <source>
        <dbReference type="ARBA" id="ARBA00001966"/>
    </source>
</evidence>
<dbReference type="SMART" id="SM00926">
    <property type="entry name" value="Molybdop_Fe4S4"/>
    <property type="match status" value="1"/>
</dbReference>
<dbReference type="SUPFAM" id="SSF54862">
    <property type="entry name" value="4Fe-4S ferredoxins"/>
    <property type="match status" value="1"/>
</dbReference>
<dbReference type="Gene3D" id="3.40.228.10">
    <property type="entry name" value="Dimethylsulfoxide Reductase, domain 2"/>
    <property type="match status" value="1"/>
</dbReference>
<dbReference type="GO" id="GO:0043546">
    <property type="term" value="F:molybdopterin cofactor binding"/>
    <property type="evidence" value="ECO:0007669"/>
    <property type="project" value="InterPro"/>
</dbReference>
<feature type="domain" description="2Fe-2S ferredoxin-type" evidence="16">
    <location>
        <begin position="1"/>
        <end position="78"/>
    </location>
</feature>
<keyword evidence="5" id="KW-0004">4Fe-4S</keyword>
<dbReference type="GO" id="GO:0008863">
    <property type="term" value="F:formate dehydrogenase (NAD+) activity"/>
    <property type="evidence" value="ECO:0007669"/>
    <property type="project" value="InterPro"/>
</dbReference>
<feature type="domain" description="4Fe-4S His(Cys)3-ligated-type" evidence="19">
    <location>
        <begin position="78"/>
        <end position="117"/>
    </location>
</feature>
<dbReference type="EMBL" id="VUMV01000002">
    <property type="protein sequence ID" value="MST81504.1"/>
    <property type="molecule type" value="Genomic_DNA"/>
</dbReference>
<dbReference type="GO" id="GO:0051539">
    <property type="term" value="F:4 iron, 4 sulfur cluster binding"/>
    <property type="evidence" value="ECO:0007669"/>
    <property type="project" value="UniProtKB-KW"/>
</dbReference>
<evidence type="ECO:0000313" key="21">
    <source>
        <dbReference type="Proteomes" id="UP000466864"/>
    </source>
</evidence>
<dbReference type="InterPro" id="IPR006963">
    <property type="entry name" value="Mopterin_OxRdtase_4Fe-4S_dom"/>
</dbReference>
<evidence type="ECO:0000256" key="13">
    <source>
        <dbReference type="ARBA" id="ARBA00023027"/>
    </source>
</evidence>
<comment type="subcellular location">
    <subcellularLocation>
        <location evidence="2">Membrane</location>
    </subcellularLocation>
</comment>
<dbReference type="Pfam" id="PF04879">
    <property type="entry name" value="Molybdop_Fe4S4"/>
    <property type="match status" value="1"/>
</dbReference>
<comment type="cofactor">
    <cofactor evidence="1">
        <name>[4Fe-4S] cluster</name>
        <dbReference type="ChEBI" id="CHEBI:49883"/>
    </cofactor>
</comment>
<dbReference type="Gene3D" id="2.40.40.20">
    <property type="match status" value="1"/>
</dbReference>
<keyword evidence="14" id="KW-0472">Membrane</keyword>
<gene>
    <name evidence="20" type="ORF">FYJ60_04155</name>
</gene>
<keyword evidence="12" id="KW-0411">Iron-sulfur</keyword>
<dbReference type="InterPro" id="IPR006478">
    <property type="entry name" value="Formate_DH_asu"/>
</dbReference>
<dbReference type="GO" id="GO:0015942">
    <property type="term" value="P:formate metabolic process"/>
    <property type="evidence" value="ECO:0007669"/>
    <property type="project" value="InterPro"/>
</dbReference>
<dbReference type="Gene3D" id="3.40.50.740">
    <property type="match status" value="1"/>
</dbReference>
<evidence type="ECO:0000256" key="2">
    <source>
        <dbReference type="ARBA" id="ARBA00004370"/>
    </source>
</evidence>
<evidence type="ECO:0000259" key="18">
    <source>
        <dbReference type="PROSITE" id="PS51669"/>
    </source>
</evidence>
<keyword evidence="6" id="KW-0001">2Fe-2S</keyword>
<comment type="caution">
    <text evidence="20">The sequence shown here is derived from an EMBL/GenBank/DDBJ whole genome shotgun (WGS) entry which is preliminary data.</text>
</comment>
<dbReference type="FunFam" id="3.40.228.10:FF:000002">
    <property type="entry name" value="Formate dehydrogenase subunit alpha"/>
    <property type="match status" value="1"/>
</dbReference>
<evidence type="ECO:0000256" key="12">
    <source>
        <dbReference type="ARBA" id="ARBA00023014"/>
    </source>
</evidence>
<keyword evidence="11" id="KW-0408">Iron</keyword>
<dbReference type="InterPro" id="IPR001041">
    <property type="entry name" value="2Fe-2S_ferredoxin-type"/>
</dbReference>
<dbReference type="PROSITE" id="PS51085">
    <property type="entry name" value="2FE2S_FER_2"/>
    <property type="match status" value="1"/>
</dbReference>
<evidence type="ECO:0000256" key="6">
    <source>
        <dbReference type="ARBA" id="ARBA00022714"/>
    </source>
</evidence>
<evidence type="ECO:0000259" key="16">
    <source>
        <dbReference type="PROSITE" id="PS51085"/>
    </source>
</evidence>
<keyword evidence="8" id="KW-0677">Repeat</keyword>
<dbReference type="GO" id="GO:0046872">
    <property type="term" value="F:metal ion binding"/>
    <property type="evidence" value="ECO:0007669"/>
    <property type="project" value="UniProtKB-KW"/>
</dbReference>
<dbReference type="PROSITE" id="PS00551">
    <property type="entry name" value="MOLYBDOPTERIN_PROK_1"/>
    <property type="match status" value="1"/>
</dbReference>
<dbReference type="SUPFAM" id="SSF54292">
    <property type="entry name" value="2Fe-2S ferredoxin-like"/>
    <property type="match status" value="1"/>
</dbReference>
<evidence type="ECO:0000256" key="11">
    <source>
        <dbReference type="ARBA" id="ARBA00023004"/>
    </source>
</evidence>
<dbReference type="SMART" id="SM00929">
    <property type="entry name" value="NADH-G_4Fe-4S_3"/>
    <property type="match status" value="1"/>
</dbReference>
<evidence type="ECO:0000256" key="8">
    <source>
        <dbReference type="ARBA" id="ARBA00022737"/>
    </source>
</evidence>
<dbReference type="SUPFAM" id="SSF50692">
    <property type="entry name" value="ADC-like"/>
    <property type="match status" value="1"/>
</dbReference>
<dbReference type="InterPro" id="IPR050123">
    <property type="entry name" value="Prok_molybdopt-oxidoreductase"/>
</dbReference>
<dbReference type="Pfam" id="PF13510">
    <property type="entry name" value="Fer2_4"/>
    <property type="match status" value="1"/>
</dbReference>
<dbReference type="FunFam" id="3.30.70.20:FF:000035">
    <property type="entry name" value="Iron hydrogenase 1"/>
    <property type="match status" value="1"/>
</dbReference>
<evidence type="ECO:0000256" key="15">
    <source>
        <dbReference type="ARBA" id="ARBA00034078"/>
    </source>
</evidence>
<dbReference type="Gene3D" id="2.20.25.90">
    <property type="entry name" value="ADC-like domains"/>
    <property type="match status" value="1"/>
</dbReference>
<keyword evidence="7" id="KW-0479">Metal-binding</keyword>
<dbReference type="Pfam" id="PF00384">
    <property type="entry name" value="Molybdopterin"/>
    <property type="match status" value="1"/>
</dbReference>
<dbReference type="FunFam" id="3.10.20.740:FF:000004">
    <property type="entry name" value="NADH-quinone oxidoreductase"/>
    <property type="match status" value="1"/>
</dbReference>
<dbReference type="InterPro" id="IPR041924">
    <property type="entry name" value="Formate_Dh-H_N"/>
</dbReference>
<proteinExistence type="inferred from homology"/>
<dbReference type="Pfam" id="PF10588">
    <property type="entry name" value="NADH-G_4Fe-4S_3"/>
    <property type="match status" value="1"/>
</dbReference>
<dbReference type="Pfam" id="PF12838">
    <property type="entry name" value="Fer4_7"/>
    <property type="match status" value="1"/>
</dbReference>
<evidence type="ECO:0000256" key="3">
    <source>
        <dbReference type="ARBA" id="ARBA00005404"/>
    </source>
</evidence>
<evidence type="ECO:0000256" key="10">
    <source>
        <dbReference type="ARBA" id="ARBA00023002"/>
    </source>
</evidence>
<dbReference type="CDD" id="cd00207">
    <property type="entry name" value="fer2"/>
    <property type="match status" value="1"/>
</dbReference>
<keyword evidence="21" id="KW-1185">Reference proteome</keyword>
<dbReference type="PROSITE" id="PS51839">
    <property type="entry name" value="4FE4S_HC3"/>
    <property type="match status" value="1"/>
</dbReference>
<dbReference type="InterPro" id="IPR041925">
    <property type="entry name" value="CT_Formate-Dh_H"/>
</dbReference>
<dbReference type="Proteomes" id="UP000466864">
    <property type="component" value="Unassembled WGS sequence"/>
</dbReference>
<evidence type="ECO:0000256" key="9">
    <source>
        <dbReference type="ARBA" id="ARBA00022967"/>
    </source>
</evidence>
<dbReference type="InterPro" id="IPR006656">
    <property type="entry name" value="Mopterin_OxRdtase"/>
</dbReference>
<dbReference type="GO" id="GO:0022904">
    <property type="term" value="P:respiratory electron transport chain"/>
    <property type="evidence" value="ECO:0007669"/>
    <property type="project" value="TreeGrafter"/>
</dbReference>
<protein>
    <submittedName>
        <fullName evidence="20">Formate dehydrogenase subunit alpha</fullName>
    </submittedName>
</protein>
<dbReference type="CDD" id="cd02790">
    <property type="entry name" value="MopB_CT_Formate-Dh_H"/>
    <property type="match status" value="1"/>
</dbReference>
<evidence type="ECO:0000259" key="17">
    <source>
        <dbReference type="PROSITE" id="PS51379"/>
    </source>
</evidence>
<comment type="cofactor">
    <cofactor evidence="15">
        <name>[2Fe-2S] cluster</name>
        <dbReference type="ChEBI" id="CHEBI:190135"/>
    </cofactor>
</comment>
<keyword evidence="13" id="KW-0520">NAD</keyword>
<dbReference type="GO" id="GO:0016020">
    <property type="term" value="C:membrane"/>
    <property type="evidence" value="ECO:0007669"/>
    <property type="project" value="UniProtKB-SubCell"/>
</dbReference>
<feature type="domain" description="4Fe-4S ferredoxin-type" evidence="17">
    <location>
        <begin position="139"/>
        <end position="172"/>
    </location>
</feature>
<dbReference type="Gene3D" id="3.30.70.20">
    <property type="match status" value="1"/>
</dbReference>
<dbReference type="PROSITE" id="PS51379">
    <property type="entry name" value="4FE4S_FER_2"/>
    <property type="match status" value="2"/>
</dbReference>
<evidence type="ECO:0000256" key="4">
    <source>
        <dbReference type="ARBA" id="ARBA00007023"/>
    </source>
</evidence>
<reference evidence="20 21" key="1">
    <citation type="submission" date="2019-08" db="EMBL/GenBank/DDBJ databases">
        <title>In-depth cultivation of the pig gut microbiome towards novel bacterial diversity and tailored functional studies.</title>
        <authorList>
            <person name="Wylensek D."/>
            <person name="Hitch T.C.A."/>
            <person name="Clavel T."/>
        </authorList>
    </citation>
    <scope>NUCLEOTIDE SEQUENCE [LARGE SCALE GENOMIC DNA]</scope>
    <source>
        <strain evidence="20 21">Oil+RF-744-WCA-WT-13</strain>
    </source>
</reference>
<comment type="similarity">
    <text evidence="3">Belongs to the complex I 75 kDa subunit family.</text>
</comment>
<dbReference type="Gene3D" id="3.10.20.740">
    <property type="match status" value="1"/>
</dbReference>
<organism evidence="20 21">
    <name type="scientific">Bilifractor porci</name>
    <dbReference type="NCBI Taxonomy" id="2606636"/>
    <lineage>
        <taxon>Bacteria</taxon>
        <taxon>Bacillati</taxon>
        <taxon>Bacillota</taxon>
        <taxon>Clostridia</taxon>
        <taxon>Lachnospirales</taxon>
        <taxon>Lachnospiraceae</taxon>
        <taxon>Bilifractor</taxon>
    </lineage>
</organism>
<accession>A0A7X2TMR7</accession>
<feature type="domain" description="4Fe-4S Mo/W bis-MGD-type" evidence="18">
    <location>
        <begin position="219"/>
        <end position="274"/>
    </location>
</feature>
<dbReference type="GO" id="GO:0051537">
    <property type="term" value="F:2 iron, 2 sulfur cluster binding"/>
    <property type="evidence" value="ECO:0007669"/>
    <property type="project" value="UniProtKB-KW"/>
</dbReference>
<dbReference type="SUPFAM" id="SSF53706">
    <property type="entry name" value="Formate dehydrogenase/DMSO reductase, domains 1-3"/>
    <property type="match status" value="1"/>
</dbReference>
<dbReference type="PIRSF" id="PIRSF036643">
    <property type="entry name" value="FDH_alpha"/>
    <property type="match status" value="1"/>
</dbReference>
<evidence type="ECO:0000313" key="20">
    <source>
        <dbReference type="EMBL" id="MST81504.1"/>
    </source>
</evidence>
<dbReference type="PANTHER" id="PTHR43105">
    <property type="entry name" value="RESPIRATORY NITRATE REDUCTASE"/>
    <property type="match status" value="1"/>
</dbReference>
<dbReference type="PROSITE" id="PS00198">
    <property type="entry name" value="4FE4S_FER_1"/>
    <property type="match status" value="1"/>
</dbReference>
<dbReference type="Pfam" id="PF01568">
    <property type="entry name" value="Molydop_binding"/>
    <property type="match status" value="1"/>
</dbReference>
<dbReference type="GO" id="GO:0003954">
    <property type="term" value="F:NADH dehydrogenase activity"/>
    <property type="evidence" value="ECO:0007669"/>
    <property type="project" value="TreeGrafter"/>
</dbReference>
<dbReference type="InterPro" id="IPR009010">
    <property type="entry name" value="Asp_de-COase-like_dom_sf"/>
</dbReference>
<dbReference type="InterPro" id="IPR006657">
    <property type="entry name" value="MoPterin_dinucl-bd_dom"/>
</dbReference>
<keyword evidence="10" id="KW-0560">Oxidoreductase</keyword>
<name>A0A7X2TMR7_9FIRM</name>
<evidence type="ECO:0000256" key="5">
    <source>
        <dbReference type="ARBA" id="ARBA00022485"/>
    </source>
</evidence>
<evidence type="ECO:0000259" key="19">
    <source>
        <dbReference type="PROSITE" id="PS51839"/>
    </source>
</evidence>
<dbReference type="InterPro" id="IPR017896">
    <property type="entry name" value="4Fe4S_Fe-S-bd"/>
</dbReference>
<dbReference type="InterPro" id="IPR017900">
    <property type="entry name" value="4Fe4S_Fe_S_CS"/>
</dbReference>
<dbReference type="AlphaFoldDB" id="A0A7X2TMR7"/>
<dbReference type="RefSeq" id="WP_154457307.1">
    <property type="nucleotide sequence ID" value="NZ_VUMV01000002.1"/>
</dbReference>
<keyword evidence="9" id="KW-1278">Translocase</keyword>
<dbReference type="InterPro" id="IPR027467">
    <property type="entry name" value="MopterinOxRdtase_cofactor_BS"/>
</dbReference>
<comment type="similarity">
    <text evidence="4">In the C-terminal section; belongs to the prokaryotic molybdopterin-containing oxidoreductase family.</text>
</comment>
<dbReference type="InterPro" id="IPR019574">
    <property type="entry name" value="NADH_UbQ_OxRdtase_Gsu_4Fe4S-bd"/>
</dbReference>